<keyword evidence="5" id="KW-1185">Reference proteome</keyword>
<keyword evidence="3" id="KW-0732">Signal</keyword>
<evidence type="ECO:0000313" key="4">
    <source>
        <dbReference type="EMBL" id="AYG80337.1"/>
    </source>
</evidence>
<organism evidence="4 5">
    <name type="scientific">Streptomyces hundungensis</name>
    <dbReference type="NCBI Taxonomy" id="1077946"/>
    <lineage>
        <taxon>Bacteria</taxon>
        <taxon>Bacillati</taxon>
        <taxon>Actinomycetota</taxon>
        <taxon>Actinomycetes</taxon>
        <taxon>Kitasatosporales</taxon>
        <taxon>Streptomycetaceae</taxon>
        <taxon>Streptomyces</taxon>
    </lineage>
</organism>
<comment type="similarity">
    <text evidence="1">Belongs to the bacterial solute-binding protein 1 family.</text>
</comment>
<dbReference type="GO" id="GO:1901982">
    <property type="term" value="F:maltose binding"/>
    <property type="evidence" value="ECO:0007669"/>
    <property type="project" value="TreeGrafter"/>
</dbReference>
<gene>
    <name evidence="4" type="primary">ugpB</name>
    <name evidence="4" type="ORF">DWB77_02468</name>
</gene>
<dbReference type="GO" id="GO:0042956">
    <property type="term" value="P:maltodextrin transmembrane transport"/>
    <property type="evidence" value="ECO:0007669"/>
    <property type="project" value="TreeGrafter"/>
</dbReference>
<keyword evidence="2" id="KW-0813">Transport</keyword>
<dbReference type="GO" id="GO:0015768">
    <property type="term" value="P:maltose transport"/>
    <property type="evidence" value="ECO:0007669"/>
    <property type="project" value="TreeGrafter"/>
</dbReference>
<dbReference type="RefSeq" id="WP_120721299.1">
    <property type="nucleotide sequence ID" value="NZ_CP032698.1"/>
</dbReference>
<dbReference type="CDD" id="cd13585">
    <property type="entry name" value="PBP2_TMBP_like"/>
    <property type="match status" value="1"/>
</dbReference>
<dbReference type="EMBL" id="CP032698">
    <property type="protein sequence ID" value="AYG80337.1"/>
    <property type="molecule type" value="Genomic_DNA"/>
</dbReference>
<dbReference type="PROSITE" id="PS51257">
    <property type="entry name" value="PROKAR_LIPOPROTEIN"/>
    <property type="match status" value="1"/>
</dbReference>
<evidence type="ECO:0000256" key="1">
    <source>
        <dbReference type="ARBA" id="ARBA00008520"/>
    </source>
</evidence>
<evidence type="ECO:0000256" key="2">
    <source>
        <dbReference type="ARBA" id="ARBA00022448"/>
    </source>
</evidence>
<protein>
    <submittedName>
        <fullName evidence="4">sn-glycerol-3-phosphate-binding periplasmic protein UgpB</fullName>
    </submittedName>
</protein>
<evidence type="ECO:0000256" key="3">
    <source>
        <dbReference type="ARBA" id="ARBA00022729"/>
    </source>
</evidence>
<dbReference type="PANTHER" id="PTHR30061">
    <property type="entry name" value="MALTOSE-BINDING PERIPLASMIC PROTEIN"/>
    <property type="match status" value="1"/>
</dbReference>
<dbReference type="Gene3D" id="3.40.190.10">
    <property type="entry name" value="Periplasmic binding protein-like II"/>
    <property type="match status" value="1"/>
</dbReference>
<dbReference type="KEGG" id="shun:DWB77_02468"/>
<dbReference type="InterPro" id="IPR006059">
    <property type="entry name" value="SBP"/>
</dbReference>
<evidence type="ECO:0000313" key="5">
    <source>
        <dbReference type="Proteomes" id="UP000271554"/>
    </source>
</evidence>
<dbReference type="Pfam" id="PF01547">
    <property type="entry name" value="SBP_bac_1"/>
    <property type="match status" value="1"/>
</dbReference>
<dbReference type="PANTHER" id="PTHR30061:SF50">
    <property type="entry name" value="MALTOSE_MALTODEXTRIN-BINDING PERIPLASMIC PROTEIN"/>
    <property type="match status" value="1"/>
</dbReference>
<dbReference type="Proteomes" id="UP000271554">
    <property type="component" value="Chromosome"/>
</dbReference>
<dbReference type="SUPFAM" id="SSF53850">
    <property type="entry name" value="Periplasmic binding protein-like II"/>
    <property type="match status" value="1"/>
</dbReference>
<sequence length="431" mass="46564">MSIHRSVAIRTAVGLGAALSLTLLTACGGGGSGKGSATDGKIEGEIKFQTWNLRANFKDYFEGVIKDFEKANPGAKVKWVDQPADNYADKLSADATAGTLPDVVNLSPDLAYPLAKAGTLLNLDKDKVAAKFKPEYLDGAWHGFDMPGLDGSYAFPWYLNTGPLFYNKAMFKDAGLDADKAPKTFDELFADAAQLGQKGKATLAQPPTVEDFGRYGVEIMSKDGTKFTFNDAKGVEFLTKYQTMFKEGGLHKQALTLTAETAGQKFLQQEVAMNPGSAHDLETFKKSAPSLYSSLGITDVPTNTGKQNMYLQGLSVNSGSKNTATALAFAHFVTDQKNQEDFGHKVAVFPSTKGSLDKEYWTKSDGSEEGKIRVASAKMLPTAVNYTPVLFSDEMKTILRNEIAKCLQGKESSKEALDSAAAQMTKLIQQK</sequence>
<dbReference type="AlphaFoldDB" id="A0A387HIC8"/>
<dbReference type="OrthoDB" id="4289620at2"/>
<accession>A0A387HIC8</accession>
<proteinExistence type="inferred from homology"/>
<name>A0A387HIC8_9ACTN</name>
<dbReference type="GO" id="GO:0055052">
    <property type="term" value="C:ATP-binding cassette (ABC) transporter complex, substrate-binding subunit-containing"/>
    <property type="evidence" value="ECO:0007669"/>
    <property type="project" value="TreeGrafter"/>
</dbReference>
<reference evidence="4 5" key="1">
    <citation type="submission" date="2018-10" db="EMBL/GenBank/DDBJ databases">
        <title>Relationship between Morphology and Antimicrobial Activity in Streptomyces.</title>
        <authorList>
            <person name="Kang H.J."/>
            <person name="Kim S.B."/>
        </authorList>
    </citation>
    <scope>NUCLEOTIDE SEQUENCE [LARGE SCALE GENOMIC DNA]</scope>
    <source>
        <strain evidence="4 5">BH38</strain>
    </source>
</reference>